<evidence type="ECO:0000313" key="1">
    <source>
        <dbReference type="EMBL" id="QEM43034.1"/>
    </source>
</evidence>
<accession>A0A7D0JAR3</accession>
<reference evidence="1" key="1">
    <citation type="submission" date="2019-07" db="EMBL/GenBank/DDBJ databases">
        <authorList>
            <person name="Lin J."/>
            <person name="Cucic S."/>
            <person name="Klem A."/>
            <person name="Kropinski A."/>
            <person name="Anany H."/>
        </authorList>
    </citation>
    <scope>NUCLEOTIDE SEQUENCE [LARGE SCALE GENOMIC DNA]</scope>
</reference>
<proteinExistence type="predicted"/>
<sequence length="147" mass="16508">MQLKNNQTRNAQFYFWKEGKNKKVSLEYVHIPGGATVEIDDDVFKALCASRTEVRVMKEVETKLDESNIGADIKTGKEALTIKEFYETGESRSVNLLKEAIKDGDFTIIERAKVGMEVVNEVLAKHGIPGIKDMPEDAKLALYDKLA</sequence>
<dbReference type="Proteomes" id="UP000509770">
    <property type="component" value="Segment"/>
</dbReference>
<name>A0A7D0JAR3_9CAUD</name>
<gene>
    <name evidence="1" type="ORF">AC4HA13_0060</name>
</gene>
<evidence type="ECO:0000313" key="2">
    <source>
        <dbReference type="Proteomes" id="UP000509770"/>
    </source>
</evidence>
<protein>
    <submittedName>
        <fullName evidence="1">Uncharacterized protein</fullName>
    </submittedName>
</protein>
<organism evidence="1 2">
    <name type="scientific">Escherichia phage vB_EcoM_4HA13</name>
    <dbReference type="NCBI Taxonomy" id="2601675"/>
    <lineage>
        <taxon>Viruses</taxon>
        <taxon>Duplodnaviria</taxon>
        <taxon>Heunggongvirae</taxon>
        <taxon>Uroviricota</taxon>
        <taxon>Caudoviricetes</taxon>
        <taxon>Chaseviridae</taxon>
        <taxon>Cleopatravirinae</taxon>
        <taxon>Sabourvirus</taxon>
        <taxon>Sabourvirus sv4HA13</taxon>
    </lineage>
</organism>
<keyword evidence="2" id="KW-1185">Reference proteome</keyword>
<dbReference type="EMBL" id="MN136198">
    <property type="protein sequence ID" value="QEM43034.1"/>
    <property type="molecule type" value="Genomic_DNA"/>
</dbReference>